<sequence length="416" mass="47189">MVESMLIGMAEYYSAELALKVARGERENALQCKYNGGVVPLGFTIGKEDRLYHIDPETAPIVQEIFTRYADGEPAEKIAASLNERGLRTRTGKPFVKNSFFQIFRNRRYIGEYRYKDIVTPGGIPAIVDQDLFDRVQQRFEQNRIAHGRPAKEDVSYLLTTKLFCGKCGTLMGGESGTSHMGNTYYYYKCGNAKRHGKAHCDLKAIRKEPLERFVVDTAIKVIFSDEIIERLIDLVMDAQQKENTRLPVLKEQLRDTEKRLANLLEAIEQGVLTPTTKQRLDELEARKEALNTSILEEELKKPVLTREWIRFWLEKFRKGDVGSTEHQRQIIDTFVNSVYVFDDRVVLNFNFTDDAKTVTREEVLGSSAVDNAPPKQESLTSVRGFFVASSTNPRQSRTVQGSNSTAAPQAGQSKP</sequence>
<dbReference type="InterPro" id="IPR050639">
    <property type="entry name" value="SSR_resolvase"/>
</dbReference>
<dbReference type="InterPro" id="IPR038109">
    <property type="entry name" value="DNA_bind_recomb_sf"/>
</dbReference>
<organism evidence="4 5">
    <name type="scientific">Faecalibacterium intestinale</name>
    <dbReference type="NCBI Taxonomy" id="3133155"/>
    <lineage>
        <taxon>Bacteria</taxon>
        <taxon>Bacillati</taxon>
        <taxon>Bacillota</taxon>
        <taxon>Clostridia</taxon>
        <taxon>Eubacteriales</taxon>
        <taxon>Oscillospiraceae</taxon>
        <taxon>Faecalibacterium</taxon>
    </lineage>
</organism>
<accession>A0ABV1C430</accession>
<dbReference type="Gene3D" id="3.90.1750.20">
    <property type="entry name" value="Putative Large Serine Recombinase, Chain B, Domain 2"/>
    <property type="match status" value="1"/>
</dbReference>
<dbReference type="Pfam" id="PF13408">
    <property type="entry name" value="Zn_ribbon_recom"/>
    <property type="match status" value="1"/>
</dbReference>
<feature type="domain" description="Recombinase" evidence="3">
    <location>
        <begin position="40"/>
        <end position="146"/>
    </location>
</feature>
<comment type="caution">
    <text evidence="4">The sequence shown here is derived from an EMBL/GenBank/DDBJ whole genome shotgun (WGS) entry which is preliminary data.</text>
</comment>
<dbReference type="PROSITE" id="PS51737">
    <property type="entry name" value="RECOMBINASE_DNA_BIND"/>
    <property type="match status" value="1"/>
</dbReference>
<name>A0ABV1C430_9FIRM</name>
<proteinExistence type="predicted"/>
<feature type="coiled-coil region" evidence="1">
    <location>
        <begin position="247"/>
        <end position="301"/>
    </location>
</feature>
<dbReference type="PANTHER" id="PTHR30461:SF23">
    <property type="entry name" value="DNA RECOMBINASE-RELATED"/>
    <property type="match status" value="1"/>
</dbReference>
<evidence type="ECO:0000313" key="5">
    <source>
        <dbReference type="Proteomes" id="UP001465119"/>
    </source>
</evidence>
<dbReference type="EMBL" id="JBBMEN010000016">
    <property type="protein sequence ID" value="MEQ2386323.1"/>
    <property type="molecule type" value="Genomic_DNA"/>
</dbReference>
<dbReference type="Pfam" id="PF07508">
    <property type="entry name" value="Recombinase"/>
    <property type="match status" value="1"/>
</dbReference>
<dbReference type="PANTHER" id="PTHR30461">
    <property type="entry name" value="DNA-INVERTASE FROM LAMBDOID PROPHAGE"/>
    <property type="match status" value="1"/>
</dbReference>
<evidence type="ECO:0000313" key="4">
    <source>
        <dbReference type="EMBL" id="MEQ2386323.1"/>
    </source>
</evidence>
<dbReference type="InterPro" id="IPR025827">
    <property type="entry name" value="Zn_ribbon_recom_dom"/>
</dbReference>
<dbReference type="Proteomes" id="UP001465119">
    <property type="component" value="Unassembled WGS sequence"/>
</dbReference>
<keyword evidence="5" id="KW-1185">Reference proteome</keyword>
<dbReference type="InterPro" id="IPR011109">
    <property type="entry name" value="DNA_bind_recombinase_dom"/>
</dbReference>
<protein>
    <submittedName>
        <fullName evidence="4">Recombinase family protein</fullName>
    </submittedName>
</protein>
<evidence type="ECO:0000256" key="1">
    <source>
        <dbReference type="SAM" id="Coils"/>
    </source>
</evidence>
<dbReference type="RefSeq" id="WP_349186805.1">
    <property type="nucleotide sequence ID" value="NZ_JBBMEN010000016.1"/>
</dbReference>
<keyword evidence="1" id="KW-0175">Coiled coil</keyword>
<gene>
    <name evidence="4" type="ORF">WMO20_10365</name>
</gene>
<evidence type="ECO:0000256" key="2">
    <source>
        <dbReference type="SAM" id="MobiDB-lite"/>
    </source>
</evidence>
<feature type="region of interest" description="Disordered" evidence="2">
    <location>
        <begin position="391"/>
        <end position="416"/>
    </location>
</feature>
<evidence type="ECO:0000259" key="3">
    <source>
        <dbReference type="PROSITE" id="PS51737"/>
    </source>
</evidence>
<reference evidence="4 5" key="1">
    <citation type="submission" date="2024-03" db="EMBL/GenBank/DDBJ databases">
        <title>Human intestinal bacterial collection.</title>
        <authorList>
            <person name="Pauvert C."/>
            <person name="Hitch T.C.A."/>
            <person name="Clavel T."/>
        </authorList>
    </citation>
    <scope>NUCLEOTIDE SEQUENCE [LARGE SCALE GENOMIC DNA]</scope>
    <source>
        <strain evidence="4 5">CLA-AA-H281</strain>
    </source>
</reference>